<protein>
    <submittedName>
        <fullName evidence="1">Uncharacterized protein</fullName>
    </submittedName>
</protein>
<evidence type="ECO:0000313" key="1">
    <source>
        <dbReference type="EMBL" id="EEH10768.1"/>
    </source>
</evidence>
<gene>
    <name evidence="1" type="ORF">HCBG_00223</name>
</gene>
<organism evidence="1 2">
    <name type="scientific">Ajellomyces capsulatus (strain G186AR / H82 / ATCC MYA-2454 / RMSCC 2432)</name>
    <name type="common">Darling's disease fungus</name>
    <name type="synonym">Histoplasma capsulatum</name>
    <dbReference type="NCBI Taxonomy" id="447093"/>
    <lineage>
        <taxon>Eukaryota</taxon>
        <taxon>Fungi</taxon>
        <taxon>Dikarya</taxon>
        <taxon>Ascomycota</taxon>
        <taxon>Pezizomycotina</taxon>
        <taxon>Eurotiomycetes</taxon>
        <taxon>Eurotiomycetidae</taxon>
        <taxon>Onygenales</taxon>
        <taxon>Ajellomycetaceae</taxon>
        <taxon>Histoplasma</taxon>
    </lineage>
</organism>
<dbReference type="Proteomes" id="UP000001631">
    <property type="component" value="Unassembled WGS sequence"/>
</dbReference>
<dbReference type="RefSeq" id="XP_045291248.1">
    <property type="nucleotide sequence ID" value="XM_045427273.1"/>
</dbReference>
<dbReference type="InParanoid" id="C0NAS7"/>
<accession>C0NAS7</accession>
<proteinExistence type="predicted"/>
<dbReference type="AlphaFoldDB" id="C0NAS7"/>
<dbReference type="GeneID" id="69033240"/>
<dbReference type="HOGENOM" id="CLU_1885176_0_0_1"/>
<sequence>MQLRSRDPRLRGWGSAPTGILRYSLEKFGKLHTILTTADGCQMTNVRAIQVGFWGVAQFCAILIRGAGGCPIHGSGAALVVEQFFRGAKAQSTSYSGLSLTKLQSFKLPQVQPIQCAGLAASTPWAYDGTGLASH</sequence>
<dbReference type="EMBL" id="GG663363">
    <property type="protein sequence ID" value="EEH10768.1"/>
    <property type="molecule type" value="Genomic_DNA"/>
</dbReference>
<reference evidence="1" key="1">
    <citation type="submission" date="2009-02" db="EMBL/GenBank/DDBJ databases">
        <title>The Genome Sequence of Ajellomyces capsulatus strain G186AR.</title>
        <authorList>
            <consortium name="The Broad Institute Genome Sequencing Platform"/>
            <person name="Champion M."/>
            <person name="Cuomo C."/>
            <person name="Ma L.-J."/>
            <person name="Henn M.R."/>
            <person name="Sil A."/>
            <person name="Goldman B."/>
            <person name="Young S.K."/>
            <person name="Kodira C.D."/>
            <person name="Zeng Q."/>
            <person name="Koehrsen M."/>
            <person name="Alvarado L."/>
            <person name="Berlin A."/>
            <person name="Borenstein D."/>
            <person name="Chen Z."/>
            <person name="Engels R."/>
            <person name="Freedman E."/>
            <person name="Gellesch M."/>
            <person name="Goldberg J."/>
            <person name="Griggs A."/>
            <person name="Gujja S."/>
            <person name="Heiman D."/>
            <person name="Hepburn T."/>
            <person name="Howarth C."/>
            <person name="Jen D."/>
            <person name="Larson L."/>
            <person name="Lewis B."/>
            <person name="Mehta T."/>
            <person name="Park D."/>
            <person name="Pearson M."/>
            <person name="Roberts A."/>
            <person name="Saif S."/>
            <person name="Shea T."/>
            <person name="Shenoy N."/>
            <person name="Sisk P."/>
            <person name="Stolte C."/>
            <person name="Sykes S."/>
            <person name="Walk T."/>
            <person name="White J."/>
            <person name="Yandava C."/>
            <person name="Klein B."/>
            <person name="McEwen J.G."/>
            <person name="Puccia R."/>
            <person name="Goldman G.H."/>
            <person name="Felipe M.S."/>
            <person name="Nino-Vega G."/>
            <person name="San-Blas G."/>
            <person name="Taylor J."/>
            <person name="Mendoza L."/>
            <person name="Galagan J."/>
            <person name="Nusbaum C."/>
            <person name="Birren B."/>
        </authorList>
    </citation>
    <scope>NUCLEOTIDE SEQUENCE</scope>
    <source>
        <strain evidence="1">G186AR</strain>
    </source>
</reference>
<name>C0NAS7_AJECG</name>
<evidence type="ECO:0000313" key="2">
    <source>
        <dbReference type="Proteomes" id="UP000001631"/>
    </source>
</evidence>
<keyword evidence="2" id="KW-1185">Reference proteome</keyword>